<evidence type="ECO:0000256" key="1">
    <source>
        <dbReference type="SAM" id="Phobius"/>
    </source>
</evidence>
<feature type="transmembrane region" description="Helical" evidence="1">
    <location>
        <begin position="50"/>
        <end position="72"/>
    </location>
</feature>
<evidence type="ECO:0000313" key="2">
    <source>
        <dbReference type="EMBL" id="ALA59012.1"/>
    </source>
</evidence>
<dbReference type="AlphaFoldDB" id="A0A0K2GEI8"/>
<organism evidence="2 3">
    <name type="scientific">Nitrospira moscoviensis</name>
    <dbReference type="NCBI Taxonomy" id="42253"/>
    <lineage>
        <taxon>Bacteria</taxon>
        <taxon>Pseudomonadati</taxon>
        <taxon>Nitrospirota</taxon>
        <taxon>Nitrospiria</taxon>
        <taxon>Nitrospirales</taxon>
        <taxon>Nitrospiraceae</taxon>
        <taxon>Nitrospira</taxon>
    </lineage>
</organism>
<dbReference type="STRING" id="42253.NITMOv2_2599"/>
<name>A0A0K2GEI8_NITMO</name>
<dbReference type="Proteomes" id="UP000069205">
    <property type="component" value="Chromosome"/>
</dbReference>
<dbReference type="RefSeq" id="WP_053380098.1">
    <property type="nucleotide sequence ID" value="NZ_CP011801.1"/>
</dbReference>
<keyword evidence="1" id="KW-1133">Transmembrane helix</keyword>
<keyword evidence="3" id="KW-1185">Reference proteome</keyword>
<keyword evidence="1" id="KW-0472">Membrane</keyword>
<dbReference type="OrthoDB" id="161967at2"/>
<dbReference type="KEGG" id="nmv:NITMOv2_2599"/>
<dbReference type="EMBL" id="CP011801">
    <property type="protein sequence ID" value="ALA59012.1"/>
    <property type="molecule type" value="Genomic_DNA"/>
</dbReference>
<dbReference type="PATRIC" id="fig|42253.5.peg.2567"/>
<reference evidence="2 3" key="1">
    <citation type="journal article" date="2015" name="Proc. Natl. Acad. Sci. U.S.A.">
        <title>Expanded metabolic versatility of ubiquitous nitrite-oxidizing bacteria from the genus Nitrospira.</title>
        <authorList>
            <person name="Koch H."/>
            <person name="Lucker S."/>
            <person name="Albertsen M."/>
            <person name="Kitzinger K."/>
            <person name="Herbold C."/>
            <person name="Spieck E."/>
            <person name="Nielsen P.H."/>
            <person name="Wagner M."/>
            <person name="Daims H."/>
        </authorList>
    </citation>
    <scope>NUCLEOTIDE SEQUENCE [LARGE SCALE GENOMIC DNA]</scope>
    <source>
        <strain evidence="2 3">NSP M-1</strain>
    </source>
</reference>
<gene>
    <name evidence="2" type="ORF">NITMOv2_2599</name>
</gene>
<feature type="transmembrane region" description="Helical" evidence="1">
    <location>
        <begin position="79"/>
        <end position="102"/>
    </location>
</feature>
<accession>A0A0K2GEI8</accession>
<proteinExistence type="predicted"/>
<protein>
    <submittedName>
        <fullName evidence="2">Uncharacterized protein</fullName>
    </submittedName>
</protein>
<evidence type="ECO:0000313" key="3">
    <source>
        <dbReference type="Proteomes" id="UP000069205"/>
    </source>
</evidence>
<keyword evidence="1" id="KW-0812">Transmembrane</keyword>
<feature type="transmembrane region" description="Helical" evidence="1">
    <location>
        <begin position="132"/>
        <end position="155"/>
    </location>
</feature>
<sequence length="157" mass="17161">MHVSEVLLWGLLATGLLTTLLRAGHALHLTRMDTTLLLGTMVTPNRDHAKVIGFAIHFFNGWWIALIYAAFFHGFGWTTWWLGALMGAAHTAFILVAVLPLLPGVHPRMASDCTGPEPTRLLEPPGFLALNYGYRTPLAVLIAHIAYGAVLGGFYEV</sequence>